<evidence type="ECO:0000256" key="12">
    <source>
        <dbReference type="SAM" id="SignalP"/>
    </source>
</evidence>
<dbReference type="SUPFAM" id="SSF47240">
    <property type="entry name" value="Ferritin-like"/>
    <property type="match status" value="1"/>
</dbReference>
<evidence type="ECO:0000256" key="6">
    <source>
        <dbReference type="ARBA" id="ARBA00022832"/>
    </source>
</evidence>
<feature type="binding site" evidence="11">
    <location>
        <position position="148"/>
    </location>
    <ligand>
        <name>Fe cation</name>
        <dbReference type="ChEBI" id="CHEBI:24875"/>
        <label>1</label>
    </ligand>
</feature>
<keyword evidence="5 11" id="KW-0479">Metal-binding</keyword>
<evidence type="ECO:0000256" key="2">
    <source>
        <dbReference type="ARBA" id="ARBA00008749"/>
    </source>
</evidence>
<comment type="similarity">
    <text evidence="2">Belongs to the fatty acid desaturase type 2 family.</text>
</comment>
<comment type="cofactor">
    <cofactor evidence="1">
        <name>Fe(2+)</name>
        <dbReference type="ChEBI" id="CHEBI:29033"/>
    </cofactor>
</comment>
<dbReference type="GO" id="GO:0006633">
    <property type="term" value="P:fatty acid biosynthetic process"/>
    <property type="evidence" value="ECO:0007669"/>
    <property type="project" value="UniProtKB-KW"/>
</dbReference>
<feature type="chain" id="PRO_5040923849" description="Acyl-[acyl-carrier-protein] desaturase" evidence="12">
    <location>
        <begin position="17"/>
        <end position="374"/>
    </location>
</feature>
<dbReference type="EMBL" id="BRXX01000386">
    <property type="protein sequence ID" value="GMI08716.1"/>
    <property type="molecule type" value="Genomic_DNA"/>
</dbReference>
<sequence length="374" mass="42254">MANLFTLTLFISSCSSFRLPSPSRLTLTLHTLTPTSHEETLNHHSIVVNSFPEIVQKAVDDILLVTGEDSWQPSDLLSYPPKEGWKESNEGLSDELLVVLIGDMITEEALPTYQTLLNTFAGCSDPTGSSPTPWSQWSRGWTSEENRHGDLLNRFLFMNPERIDMRSVECTVQHLITSGFDPGADQDPYKGFIYTSFQERATKISHGNVGKLAKKVGAENLSRICAYIAGDEARHEIAYQGFCTEILERDPEGFIVSMGEVMRKGITMPAEMMQDGHNKNLYQEFSSVAQDLGVYTAFDYADIAAHLVRIWNLEKLTGLKGEADKEREFICKLPDRYRKLAERSEKKKEKGRTNVGPKDAKVMEKTFKWIKKRS</sequence>
<feature type="binding site" evidence="11">
    <location>
        <position position="107"/>
    </location>
    <ligand>
        <name>Fe cation</name>
        <dbReference type="ChEBI" id="CHEBI:24875"/>
        <label>1</label>
    </ligand>
</feature>
<comment type="subunit">
    <text evidence="3">Homodimer.</text>
</comment>
<dbReference type="InterPro" id="IPR005067">
    <property type="entry name" value="Fatty_acid_desaturase-2"/>
</dbReference>
<dbReference type="PIRSF" id="PIRSF000346">
    <property type="entry name" value="Dlt9_acylACP_des"/>
    <property type="match status" value="1"/>
</dbReference>
<evidence type="ECO:0000256" key="7">
    <source>
        <dbReference type="ARBA" id="ARBA00023002"/>
    </source>
</evidence>
<keyword evidence="8 11" id="KW-0408">Iron</keyword>
<evidence type="ECO:0000256" key="3">
    <source>
        <dbReference type="ARBA" id="ARBA00011738"/>
    </source>
</evidence>
<feature type="binding site" evidence="11">
    <location>
        <position position="232"/>
    </location>
    <ligand>
        <name>Fe cation</name>
        <dbReference type="ChEBI" id="CHEBI:24875"/>
        <label>2</label>
    </ligand>
</feature>
<evidence type="ECO:0000313" key="14">
    <source>
        <dbReference type="Proteomes" id="UP001165160"/>
    </source>
</evidence>
<keyword evidence="6" id="KW-0276">Fatty acid metabolism</keyword>
<evidence type="ECO:0008006" key="15">
    <source>
        <dbReference type="Google" id="ProtNLM"/>
    </source>
</evidence>
<feature type="signal peptide" evidence="12">
    <location>
        <begin position="1"/>
        <end position="16"/>
    </location>
</feature>
<evidence type="ECO:0000256" key="5">
    <source>
        <dbReference type="ARBA" id="ARBA00022723"/>
    </source>
</evidence>
<evidence type="ECO:0000256" key="10">
    <source>
        <dbReference type="ARBA" id="ARBA00023160"/>
    </source>
</evidence>
<feature type="binding site" evidence="11">
    <location>
        <position position="235"/>
    </location>
    <ligand>
        <name>Fe cation</name>
        <dbReference type="ChEBI" id="CHEBI:24875"/>
        <label>2</label>
    </ligand>
</feature>
<evidence type="ECO:0000256" key="8">
    <source>
        <dbReference type="ARBA" id="ARBA00023004"/>
    </source>
</evidence>
<dbReference type="Gene3D" id="1.10.620.20">
    <property type="entry name" value="Ribonucleotide Reductase, subunit A"/>
    <property type="match status" value="1"/>
</dbReference>
<dbReference type="InterPro" id="IPR012348">
    <property type="entry name" value="RNR-like"/>
</dbReference>
<evidence type="ECO:0000256" key="9">
    <source>
        <dbReference type="ARBA" id="ARBA00023098"/>
    </source>
</evidence>
<feature type="binding site" evidence="11">
    <location>
        <position position="232"/>
    </location>
    <ligand>
        <name>Fe cation</name>
        <dbReference type="ChEBI" id="CHEBI:24875"/>
        <label>1</label>
    </ligand>
</feature>
<organism evidence="13 14">
    <name type="scientific">Triparma verrucosa</name>
    <dbReference type="NCBI Taxonomy" id="1606542"/>
    <lineage>
        <taxon>Eukaryota</taxon>
        <taxon>Sar</taxon>
        <taxon>Stramenopiles</taxon>
        <taxon>Ochrophyta</taxon>
        <taxon>Bolidophyceae</taxon>
        <taxon>Parmales</taxon>
        <taxon>Triparmaceae</taxon>
        <taxon>Triparma</taxon>
    </lineage>
</organism>
<dbReference type="PANTHER" id="PTHR31155:SF9">
    <property type="entry name" value="STEAROYL-[ACYL-CARRIER-PROTEIN] 9-DESATURASE 7, CHLOROPLASTIC"/>
    <property type="match status" value="1"/>
</dbReference>
<dbReference type="GO" id="GO:0045300">
    <property type="term" value="F:stearoyl-[ACP] desaturase activity"/>
    <property type="evidence" value="ECO:0007669"/>
    <property type="project" value="InterPro"/>
</dbReference>
<protein>
    <recommendedName>
        <fullName evidence="15">Acyl-[acyl-carrier-protein] desaturase</fullName>
    </recommendedName>
</protein>
<proteinExistence type="inferred from homology"/>
<feature type="binding site" evidence="11">
    <location>
        <position position="145"/>
    </location>
    <ligand>
        <name>Fe cation</name>
        <dbReference type="ChEBI" id="CHEBI:24875"/>
        <label>1</label>
    </ligand>
</feature>
<keyword evidence="7" id="KW-0560">Oxidoreductase</keyword>
<dbReference type="GO" id="GO:0046872">
    <property type="term" value="F:metal ion binding"/>
    <property type="evidence" value="ECO:0007669"/>
    <property type="project" value="UniProtKB-KW"/>
</dbReference>
<gene>
    <name evidence="13" type="ORF">TrVE_jg9300</name>
</gene>
<accession>A0A9W7CPI1</accession>
<dbReference type="InterPro" id="IPR009078">
    <property type="entry name" value="Ferritin-like_SF"/>
</dbReference>
<keyword evidence="4" id="KW-0444">Lipid biosynthesis</keyword>
<dbReference type="PANTHER" id="PTHR31155">
    <property type="entry name" value="ACYL- ACYL-CARRIER-PROTEIN DESATURASE-RELATED"/>
    <property type="match status" value="1"/>
</dbReference>
<dbReference type="Pfam" id="PF03405">
    <property type="entry name" value="FA_desaturase_2"/>
    <property type="match status" value="1"/>
</dbReference>
<feature type="binding site" evidence="11">
    <location>
        <position position="145"/>
    </location>
    <ligand>
        <name>Fe cation</name>
        <dbReference type="ChEBI" id="CHEBI:24875"/>
        <label>2</label>
    </ligand>
</feature>
<comment type="caution">
    <text evidence="13">The sequence shown here is derived from an EMBL/GenBank/DDBJ whole genome shotgun (WGS) entry which is preliminary data.</text>
</comment>
<keyword evidence="12" id="KW-0732">Signal</keyword>
<keyword evidence="10" id="KW-0275">Fatty acid biosynthesis</keyword>
<feature type="binding site" evidence="11">
    <location>
        <position position="199"/>
    </location>
    <ligand>
        <name>Fe cation</name>
        <dbReference type="ChEBI" id="CHEBI:24875"/>
        <label>2</label>
    </ligand>
</feature>
<evidence type="ECO:0000256" key="11">
    <source>
        <dbReference type="PIRSR" id="PIRSR000346-1"/>
    </source>
</evidence>
<keyword evidence="14" id="KW-1185">Reference proteome</keyword>
<keyword evidence="9" id="KW-0443">Lipid metabolism</keyword>
<comment type="cofactor">
    <cofactor evidence="11">
        <name>Fe cation</name>
        <dbReference type="ChEBI" id="CHEBI:24875"/>
    </cofactor>
    <text evidence="11">Binds 2 iron ions per subunit.</text>
</comment>
<name>A0A9W7CPI1_9STRA</name>
<reference evidence="14" key="1">
    <citation type="journal article" date="2023" name="Commun. Biol.">
        <title>Genome analysis of Parmales, the sister group of diatoms, reveals the evolutionary specialization of diatoms from phago-mixotrophs to photoautotrophs.</title>
        <authorList>
            <person name="Ban H."/>
            <person name="Sato S."/>
            <person name="Yoshikawa S."/>
            <person name="Yamada K."/>
            <person name="Nakamura Y."/>
            <person name="Ichinomiya M."/>
            <person name="Sato N."/>
            <person name="Blanc-Mathieu R."/>
            <person name="Endo H."/>
            <person name="Kuwata A."/>
            <person name="Ogata H."/>
        </authorList>
    </citation>
    <scope>NUCLEOTIDE SEQUENCE [LARGE SCALE GENOMIC DNA]</scope>
    <source>
        <strain evidence="14">NIES 3699</strain>
    </source>
</reference>
<dbReference type="AlphaFoldDB" id="A0A9W7CPI1"/>
<dbReference type="CDD" id="cd01050">
    <property type="entry name" value="Acyl_ACP_Desat"/>
    <property type="match status" value="1"/>
</dbReference>
<evidence type="ECO:0000313" key="13">
    <source>
        <dbReference type="EMBL" id="GMI08716.1"/>
    </source>
</evidence>
<evidence type="ECO:0000256" key="4">
    <source>
        <dbReference type="ARBA" id="ARBA00022516"/>
    </source>
</evidence>
<dbReference type="Proteomes" id="UP001165160">
    <property type="component" value="Unassembled WGS sequence"/>
</dbReference>
<evidence type="ECO:0000256" key="1">
    <source>
        <dbReference type="ARBA" id="ARBA00001954"/>
    </source>
</evidence>